<feature type="coiled-coil region" evidence="2">
    <location>
        <begin position="101"/>
        <end position="135"/>
    </location>
</feature>
<dbReference type="PROSITE" id="PS51257">
    <property type="entry name" value="PROKAR_LIPOPROTEIN"/>
    <property type="match status" value="1"/>
</dbReference>
<evidence type="ECO:0000256" key="1">
    <source>
        <dbReference type="ARBA" id="ARBA00009477"/>
    </source>
</evidence>
<evidence type="ECO:0000259" key="5">
    <source>
        <dbReference type="Pfam" id="PF25973"/>
    </source>
</evidence>
<feature type="signal peptide" evidence="3">
    <location>
        <begin position="1"/>
        <end position="27"/>
    </location>
</feature>
<dbReference type="AlphaFoldDB" id="A0A1H7JUN1"/>
<keyword evidence="3" id="KW-0732">Signal</keyword>
<dbReference type="Pfam" id="PF25973">
    <property type="entry name" value="BSH_CzcB"/>
    <property type="match status" value="1"/>
</dbReference>
<name>A0A1H7JUN1_9GAMM</name>
<organism evidence="6 7">
    <name type="scientific">Ectothiorhodospira marina</name>
    <dbReference type="NCBI Taxonomy" id="1396821"/>
    <lineage>
        <taxon>Bacteria</taxon>
        <taxon>Pseudomonadati</taxon>
        <taxon>Pseudomonadota</taxon>
        <taxon>Gammaproteobacteria</taxon>
        <taxon>Chromatiales</taxon>
        <taxon>Ectothiorhodospiraceae</taxon>
        <taxon>Ectothiorhodospira</taxon>
    </lineage>
</organism>
<dbReference type="InterPro" id="IPR058792">
    <property type="entry name" value="Beta-barrel_RND_2"/>
</dbReference>
<dbReference type="InterPro" id="IPR058647">
    <property type="entry name" value="BSH_CzcB-like"/>
</dbReference>
<keyword evidence="2" id="KW-0175">Coiled coil</keyword>
<dbReference type="PANTHER" id="PTHR30469">
    <property type="entry name" value="MULTIDRUG RESISTANCE PROTEIN MDTA"/>
    <property type="match status" value="1"/>
</dbReference>
<sequence>MPKRTMRPRNARRLPALLLTASLVLGACEQPPEMQEAAPERPVLTLTLQSSEDMASRTFSARAEAAEHTALAFRVSGQVASVQADLGDRVIEGDVLARMDDRDYRLKVRELEGQLEAAEGQLQEAEVNYRRGQTLVQDGTISRADFDSLRSAFRQAQGQRDATREGLATARAALDDTVLRAPFDAHVARRNIEPHEQVSPERVVFVLDRLDEIELRVGMPETLVVHRDQLTGVKVHFAALGRQYPGRVQAVGVDVDEDTQTYPVRIVVDNPDQRILPGMTARLDFRADLDAAGEQGYFRVPMTAIFDHDGQPHVWVLDEAGETATRRPVSLGPLERDGARVQGDLHAGQQVVTAGVQHLREGQKVRVLTEDEMRGARR</sequence>
<dbReference type="Gene3D" id="1.10.287.470">
    <property type="entry name" value="Helix hairpin bin"/>
    <property type="match status" value="1"/>
</dbReference>
<accession>A0A1H7JUN1</accession>
<dbReference type="Gene3D" id="2.40.420.20">
    <property type="match status" value="1"/>
</dbReference>
<gene>
    <name evidence="6" type="ORF">SAMN05444515_10537</name>
</gene>
<dbReference type="RefSeq" id="WP_177169865.1">
    <property type="nucleotide sequence ID" value="NZ_FOAA01000005.1"/>
</dbReference>
<proteinExistence type="inferred from homology"/>
<dbReference type="GO" id="GO:1990281">
    <property type="term" value="C:efflux pump complex"/>
    <property type="evidence" value="ECO:0007669"/>
    <property type="project" value="TreeGrafter"/>
</dbReference>
<dbReference type="EMBL" id="FOAA01000005">
    <property type="protein sequence ID" value="SEK78299.1"/>
    <property type="molecule type" value="Genomic_DNA"/>
</dbReference>
<dbReference type="Gene3D" id="2.40.30.170">
    <property type="match status" value="1"/>
</dbReference>
<dbReference type="SUPFAM" id="SSF111369">
    <property type="entry name" value="HlyD-like secretion proteins"/>
    <property type="match status" value="1"/>
</dbReference>
<evidence type="ECO:0000259" key="4">
    <source>
        <dbReference type="Pfam" id="PF25954"/>
    </source>
</evidence>
<dbReference type="STRING" id="1396821.SAMN05444515_10537"/>
<dbReference type="NCBIfam" id="TIGR01730">
    <property type="entry name" value="RND_mfp"/>
    <property type="match status" value="1"/>
</dbReference>
<evidence type="ECO:0000313" key="6">
    <source>
        <dbReference type="EMBL" id="SEK78299.1"/>
    </source>
</evidence>
<dbReference type="PANTHER" id="PTHR30469:SF20">
    <property type="entry name" value="EFFLUX RND TRANSPORTER PERIPLASMIC ADAPTOR SUBUNIT"/>
    <property type="match status" value="1"/>
</dbReference>
<feature type="domain" description="CzcB-like barrel-sandwich hybrid" evidence="5">
    <location>
        <begin position="71"/>
        <end position="207"/>
    </location>
</feature>
<dbReference type="InterPro" id="IPR006143">
    <property type="entry name" value="RND_pump_MFP"/>
</dbReference>
<evidence type="ECO:0000313" key="7">
    <source>
        <dbReference type="Proteomes" id="UP000199256"/>
    </source>
</evidence>
<feature type="domain" description="CusB-like beta-barrel" evidence="4">
    <location>
        <begin position="219"/>
        <end position="287"/>
    </location>
</feature>
<dbReference type="Proteomes" id="UP000199256">
    <property type="component" value="Unassembled WGS sequence"/>
</dbReference>
<feature type="chain" id="PRO_5011720358" evidence="3">
    <location>
        <begin position="28"/>
        <end position="378"/>
    </location>
</feature>
<keyword evidence="7" id="KW-1185">Reference proteome</keyword>
<evidence type="ECO:0000256" key="2">
    <source>
        <dbReference type="SAM" id="Coils"/>
    </source>
</evidence>
<dbReference type="Gene3D" id="2.40.50.100">
    <property type="match status" value="1"/>
</dbReference>
<dbReference type="Pfam" id="PF25954">
    <property type="entry name" value="Beta-barrel_RND_2"/>
    <property type="match status" value="1"/>
</dbReference>
<dbReference type="GO" id="GO:0015562">
    <property type="term" value="F:efflux transmembrane transporter activity"/>
    <property type="evidence" value="ECO:0007669"/>
    <property type="project" value="TreeGrafter"/>
</dbReference>
<comment type="similarity">
    <text evidence="1">Belongs to the membrane fusion protein (MFP) (TC 8.A.1) family.</text>
</comment>
<reference evidence="7" key="1">
    <citation type="submission" date="2016-10" db="EMBL/GenBank/DDBJ databases">
        <authorList>
            <person name="Varghese N."/>
            <person name="Submissions S."/>
        </authorList>
    </citation>
    <scope>NUCLEOTIDE SEQUENCE [LARGE SCALE GENOMIC DNA]</scope>
    <source>
        <strain evidence="7">DSM 241</strain>
    </source>
</reference>
<evidence type="ECO:0000256" key="3">
    <source>
        <dbReference type="SAM" id="SignalP"/>
    </source>
</evidence>
<protein>
    <submittedName>
        <fullName evidence="6">RND family efflux transporter, MFP subunit</fullName>
    </submittedName>
</protein>